<proteinExistence type="predicted"/>
<evidence type="ECO:0000256" key="1">
    <source>
        <dbReference type="SAM" id="MobiDB-lite"/>
    </source>
</evidence>
<comment type="caution">
    <text evidence="2">The sequence shown here is derived from an EMBL/GenBank/DDBJ whole genome shotgun (WGS) entry which is preliminary data.</text>
</comment>
<organism evidence="2">
    <name type="scientific">Sedimenticola thiotaurini</name>
    <dbReference type="NCBI Taxonomy" id="1543721"/>
    <lineage>
        <taxon>Bacteria</taxon>
        <taxon>Pseudomonadati</taxon>
        <taxon>Pseudomonadota</taxon>
        <taxon>Gammaproteobacteria</taxon>
        <taxon>Chromatiales</taxon>
        <taxon>Sedimenticolaceae</taxon>
        <taxon>Sedimenticola</taxon>
    </lineage>
</organism>
<feature type="non-terminal residue" evidence="2">
    <location>
        <position position="82"/>
    </location>
</feature>
<name>A0A831W9I9_9GAMM</name>
<reference evidence="2" key="1">
    <citation type="journal article" date="2020" name="mSystems">
        <title>Genome- and Community-Level Interaction Insights into Carbon Utilization and Element Cycling Functions of Hydrothermarchaeota in Hydrothermal Sediment.</title>
        <authorList>
            <person name="Zhou Z."/>
            <person name="Liu Y."/>
            <person name="Xu W."/>
            <person name="Pan J."/>
            <person name="Luo Z.H."/>
            <person name="Li M."/>
        </authorList>
    </citation>
    <scope>NUCLEOTIDE SEQUENCE [LARGE SCALE GENOMIC DNA]</scope>
    <source>
        <strain evidence="2">HyVt-443</strain>
    </source>
</reference>
<feature type="region of interest" description="Disordered" evidence="1">
    <location>
        <begin position="1"/>
        <end position="82"/>
    </location>
</feature>
<dbReference type="AlphaFoldDB" id="A0A831W9I9"/>
<gene>
    <name evidence="2" type="ORF">ENI96_11190</name>
</gene>
<dbReference type="EMBL" id="DRKP01000135">
    <property type="protein sequence ID" value="HEB96980.1"/>
    <property type="molecule type" value="Genomic_DNA"/>
</dbReference>
<feature type="compositionally biased region" description="Polar residues" evidence="1">
    <location>
        <begin position="65"/>
        <end position="75"/>
    </location>
</feature>
<protein>
    <submittedName>
        <fullName evidence="2">Uncharacterized protein</fullName>
    </submittedName>
</protein>
<dbReference type="Proteomes" id="UP000886251">
    <property type="component" value="Unassembled WGS sequence"/>
</dbReference>
<accession>A0A831W9I9</accession>
<evidence type="ECO:0000313" key="2">
    <source>
        <dbReference type="EMBL" id="HEB96980.1"/>
    </source>
</evidence>
<sequence>MGSSATRGSKGHLPVEVSTGRPLASSMARPPSIRRQGSCSPTEMPKIRSSSSRCHSTGLKRRSRTGTWVTSSTGTIRDGGGG</sequence>